<dbReference type="Proteomes" id="UP000812270">
    <property type="component" value="Unassembled WGS sequence"/>
</dbReference>
<dbReference type="GO" id="GO:0006629">
    <property type="term" value="P:lipid metabolic process"/>
    <property type="evidence" value="ECO:0007669"/>
    <property type="project" value="InterPro"/>
</dbReference>
<sequence>MLKPLCACICAVLVLTTSSFQIKKGKHRQMSTDTLPAFDLEGHRGGRGLMPENTIPAMLHAIDLGVNTLEMDVVFTKDMQPILSHEPFFNHDITTKPDGSFVTQAEERSLNIYTMTYDSVKRYDVGMKPHPKFPEQKKMPAVKPLLADVIDRVESYLKKSKKKNVFYNIETKTNKATDNIYHPEPAVFVDALMKVLIQKKITSRVIIQSFDFRTLQYVKEHFPYMKTSMLIEDFDKRGFEEQLALAGFKPTIYSPAYKLVTRKLVEDCHSKNIKVIPWTVNDKAVYDSLVAKRVDGVITDYPDRIK</sequence>
<dbReference type="PANTHER" id="PTHR46211">
    <property type="entry name" value="GLYCEROPHOSPHORYL DIESTER PHOSPHODIESTERASE"/>
    <property type="match status" value="1"/>
</dbReference>
<feature type="domain" description="GP-PDE" evidence="1">
    <location>
        <begin position="38"/>
        <end position="306"/>
    </location>
</feature>
<name>A0A9E2SBP6_9BACT</name>
<dbReference type="CDD" id="cd08567">
    <property type="entry name" value="GDPD_SpGDE_like"/>
    <property type="match status" value="1"/>
</dbReference>
<accession>A0A9E2SBP6</accession>
<dbReference type="Pfam" id="PF03009">
    <property type="entry name" value="GDPD"/>
    <property type="match status" value="1"/>
</dbReference>
<dbReference type="EMBL" id="JAHSPG010000015">
    <property type="protein sequence ID" value="MBV4359591.1"/>
    <property type="molecule type" value="Genomic_DNA"/>
</dbReference>
<dbReference type="PROSITE" id="PS51704">
    <property type="entry name" value="GP_PDE"/>
    <property type="match status" value="1"/>
</dbReference>
<evidence type="ECO:0000313" key="3">
    <source>
        <dbReference type="Proteomes" id="UP000812270"/>
    </source>
</evidence>
<gene>
    <name evidence="2" type="ORF">KTO63_20640</name>
</gene>
<evidence type="ECO:0000259" key="1">
    <source>
        <dbReference type="PROSITE" id="PS51704"/>
    </source>
</evidence>
<dbReference type="AlphaFoldDB" id="A0A9E2SBP6"/>
<dbReference type="PANTHER" id="PTHR46211:SF14">
    <property type="entry name" value="GLYCEROPHOSPHODIESTER PHOSPHODIESTERASE"/>
    <property type="match status" value="1"/>
</dbReference>
<evidence type="ECO:0000313" key="2">
    <source>
        <dbReference type="EMBL" id="MBV4359591.1"/>
    </source>
</evidence>
<dbReference type="GO" id="GO:0008081">
    <property type="term" value="F:phosphoric diester hydrolase activity"/>
    <property type="evidence" value="ECO:0007669"/>
    <property type="project" value="InterPro"/>
</dbReference>
<keyword evidence="3" id="KW-1185">Reference proteome</keyword>
<proteinExistence type="predicted"/>
<comment type="caution">
    <text evidence="2">The sequence shown here is derived from an EMBL/GenBank/DDBJ whole genome shotgun (WGS) entry which is preliminary data.</text>
</comment>
<organism evidence="2 3">
    <name type="scientific">Pinibacter aurantiacus</name>
    <dbReference type="NCBI Taxonomy" id="2851599"/>
    <lineage>
        <taxon>Bacteria</taxon>
        <taxon>Pseudomonadati</taxon>
        <taxon>Bacteroidota</taxon>
        <taxon>Chitinophagia</taxon>
        <taxon>Chitinophagales</taxon>
        <taxon>Chitinophagaceae</taxon>
        <taxon>Pinibacter</taxon>
    </lineage>
</organism>
<dbReference type="InterPro" id="IPR030395">
    <property type="entry name" value="GP_PDE_dom"/>
</dbReference>
<protein>
    <submittedName>
        <fullName evidence="2">Glycerophosphodiester phosphodiesterase</fullName>
    </submittedName>
</protein>
<reference evidence="2" key="1">
    <citation type="submission" date="2021-06" db="EMBL/GenBank/DDBJ databases">
        <authorList>
            <person name="Huq M.A."/>
        </authorList>
    </citation>
    <scope>NUCLEOTIDE SEQUENCE</scope>
    <source>
        <strain evidence="2">MAH-26</strain>
    </source>
</reference>